<reference evidence="1" key="1">
    <citation type="submission" date="2021-03" db="EMBL/GenBank/DDBJ databases">
        <title>Whole genome shotgun sequence of Actinoplanes consettensis NBRC 14913.</title>
        <authorList>
            <person name="Komaki H."/>
            <person name="Tamura T."/>
        </authorList>
    </citation>
    <scope>NUCLEOTIDE SEQUENCE</scope>
    <source>
        <strain evidence="1">NBRC 14913</strain>
    </source>
</reference>
<name>A0A919T0R2_9ACTN</name>
<dbReference type="EMBL" id="BOQP01000052">
    <property type="protein sequence ID" value="GIM82696.1"/>
    <property type="molecule type" value="Genomic_DNA"/>
</dbReference>
<evidence type="ECO:0008006" key="3">
    <source>
        <dbReference type="Google" id="ProtNLM"/>
    </source>
</evidence>
<comment type="caution">
    <text evidence="1">The sequence shown here is derived from an EMBL/GenBank/DDBJ whole genome shotgun (WGS) entry which is preliminary data.</text>
</comment>
<keyword evidence="2" id="KW-1185">Reference proteome</keyword>
<protein>
    <recommendedName>
        <fullName evidence="3">Head-to-tail stopper</fullName>
    </recommendedName>
</protein>
<evidence type="ECO:0000313" key="2">
    <source>
        <dbReference type="Proteomes" id="UP000680865"/>
    </source>
</evidence>
<dbReference type="AlphaFoldDB" id="A0A919T0R2"/>
<gene>
    <name evidence="1" type="ORF">Aco04nite_82810</name>
</gene>
<sequence>MSRAALLARARAAAEAGMVDACTIRRATGERVSDGYGDVTDEYVDPDPYAGKCRVQLSRYSSSSETDVGEDQVVLLAVEVQLPMSVVGLEVGDEVHMTASQTDPDLVGRVFVIRSLMHKTDASSRRPQCTERTA</sequence>
<dbReference type="InterPro" id="IPR046075">
    <property type="entry name" value="DUF6093"/>
</dbReference>
<proteinExistence type="predicted"/>
<accession>A0A919T0R2</accession>
<dbReference type="Pfam" id="PF19586">
    <property type="entry name" value="DUF6093"/>
    <property type="match status" value="1"/>
</dbReference>
<dbReference type="Proteomes" id="UP000680865">
    <property type="component" value="Unassembled WGS sequence"/>
</dbReference>
<organism evidence="1 2">
    <name type="scientific">Winogradskya consettensis</name>
    <dbReference type="NCBI Taxonomy" id="113560"/>
    <lineage>
        <taxon>Bacteria</taxon>
        <taxon>Bacillati</taxon>
        <taxon>Actinomycetota</taxon>
        <taxon>Actinomycetes</taxon>
        <taxon>Micromonosporales</taxon>
        <taxon>Micromonosporaceae</taxon>
        <taxon>Winogradskya</taxon>
    </lineage>
</organism>
<dbReference type="RefSeq" id="WP_213002650.1">
    <property type="nucleotide sequence ID" value="NZ_BAAATW010000006.1"/>
</dbReference>
<evidence type="ECO:0000313" key="1">
    <source>
        <dbReference type="EMBL" id="GIM82696.1"/>
    </source>
</evidence>